<keyword evidence="5" id="KW-0547">Nucleotide-binding</keyword>
<evidence type="ECO:0000256" key="1">
    <source>
        <dbReference type="ARBA" id="ARBA00000085"/>
    </source>
</evidence>
<dbReference type="EC" id="2.7.13.3" evidence="2"/>
<evidence type="ECO:0000256" key="6">
    <source>
        <dbReference type="ARBA" id="ARBA00022777"/>
    </source>
</evidence>
<evidence type="ECO:0000256" key="2">
    <source>
        <dbReference type="ARBA" id="ARBA00012438"/>
    </source>
</evidence>
<dbReference type="InterPro" id="IPR001610">
    <property type="entry name" value="PAC"/>
</dbReference>
<dbReference type="EMBL" id="BMYU01000011">
    <property type="protein sequence ID" value="GGX52497.1"/>
    <property type="molecule type" value="Genomic_DNA"/>
</dbReference>
<feature type="domain" description="PAC" evidence="11">
    <location>
        <begin position="344"/>
        <end position="396"/>
    </location>
</feature>
<dbReference type="Gene3D" id="3.30.450.20">
    <property type="entry name" value="PAS domain"/>
    <property type="match status" value="3"/>
</dbReference>
<evidence type="ECO:0000313" key="12">
    <source>
        <dbReference type="EMBL" id="GGX52497.1"/>
    </source>
</evidence>
<evidence type="ECO:0000259" key="11">
    <source>
        <dbReference type="PROSITE" id="PS50113"/>
    </source>
</evidence>
<dbReference type="PANTHER" id="PTHR41523">
    <property type="entry name" value="TWO-COMPONENT SYSTEM SENSOR PROTEIN"/>
    <property type="match status" value="1"/>
</dbReference>
<evidence type="ECO:0000256" key="4">
    <source>
        <dbReference type="ARBA" id="ARBA00022679"/>
    </source>
</evidence>
<keyword evidence="7" id="KW-0067">ATP-binding</keyword>
<keyword evidence="3" id="KW-0597">Phosphoprotein</keyword>
<comment type="catalytic activity">
    <reaction evidence="1">
        <text>ATP + protein L-histidine = ADP + protein N-phospho-L-histidine.</text>
        <dbReference type="EC" id="2.7.13.3"/>
    </reaction>
</comment>
<evidence type="ECO:0000256" key="3">
    <source>
        <dbReference type="ARBA" id="ARBA00022553"/>
    </source>
</evidence>
<evidence type="ECO:0000256" key="8">
    <source>
        <dbReference type="ARBA" id="ARBA00023026"/>
    </source>
</evidence>
<dbReference type="SUPFAM" id="SSF55785">
    <property type="entry name" value="PYP-like sensor domain (PAS domain)"/>
    <property type="match status" value="3"/>
</dbReference>
<dbReference type="InterPro" id="IPR005467">
    <property type="entry name" value="His_kinase_dom"/>
</dbReference>
<dbReference type="Pfam" id="PF08448">
    <property type="entry name" value="PAS_4"/>
    <property type="match status" value="2"/>
</dbReference>
<feature type="domain" description="PAC" evidence="11">
    <location>
        <begin position="218"/>
        <end position="270"/>
    </location>
</feature>
<evidence type="ECO:0000313" key="13">
    <source>
        <dbReference type="Proteomes" id="UP000653343"/>
    </source>
</evidence>
<dbReference type="PROSITE" id="PS50109">
    <property type="entry name" value="HIS_KIN"/>
    <property type="match status" value="1"/>
</dbReference>
<evidence type="ECO:0000256" key="5">
    <source>
        <dbReference type="ARBA" id="ARBA00022741"/>
    </source>
</evidence>
<dbReference type="Gene3D" id="3.30.565.10">
    <property type="entry name" value="Histidine kinase-like ATPase, C-terminal domain"/>
    <property type="match status" value="1"/>
</dbReference>
<sequence length="606" mass="67846">MTTMTSHLLSDEQVQQVFELLAEHLPLGIVVLDRDFRLLFINQRHAELNRLPLDAQLGKTLREYLPHVADVIEPKLQFVAEYACPLIHQRIKGRHPRFDGVLVHRLASYYPLLDEHGKTRLILGVIQDASVDDFEATLRQESEERLLRVLDNLFAFVGVLELDGTLLHANRAPLEAAGIQPADVEGKKFWDCYWWSYSAEVQEQLRQAAARCIKGEVSRYDVPVRMRDGVLMWIEFMLAPLRDEYGRITHLIPSGIDISKRHESEQALHRSEEHLRSVIESSDDAIITKSLDGRVTSWNPAAERLLGYEAAEMLGKPITTIFPPELMAEEAVLMRKISQGERVPGFETQRIHRSGRLLDVSVTISPLRDKSGQVVGACKLARDVSHQKQQMHMLEQALEEKTTLLHEVHHRVKNNLQIVSSLLNLQARKASPEVAAVLAESQGRIKAMALIHQLLYESHHMSEVNLNDFLKNLIALSAPLYATEKKGIRLLLNPGNDTGISLHVQQMIPCGLVVNELILNAIKHAFPSGRSGLITISAVRSGNRIVISVQDDGQGLPANFSWQSQQGLGSQLIPMFVRQLHGQLSHESSTTGTLVSVTLAQEGGLA</sequence>
<dbReference type="CDD" id="cd00130">
    <property type="entry name" value="PAS"/>
    <property type="match status" value="3"/>
</dbReference>
<dbReference type="InterPro" id="IPR013767">
    <property type="entry name" value="PAS_fold"/>
</dbReference>
<feature type="domain" description="Histidine kinase" evidence="9">
    <location>
        <begin position="407"/>
        <end position="603"/>
    </location>
</feature>
<keyword evidence="6" id="KW-0418">Kinase</keyword>
<dbReference type="InterPro" id="IPR036890">
    <property type="entry name" value="HATPase_C_sf"/>
</dbReference>
<dbReference type="PROSITE" id="PS50113">
    <property type="entry name" value="PAC"/>
    <property type="match status" value="2"/>
</dbReference>
<gene>
    <name evidence="12" type="ORF">GCM10010946_33940</name>
</gene>
<dbReference type="InterPro" id="IPR035965">
    <property type="entry name" value="PAS-like_dom_sf"/>
</dbReference>
<dbReference type="RefSeq" id="WP_189358640.1">
    <property type="nucleotide sequence ID" value="NZ_BMYU01000011.1"/>
</dbReference>
<dbReference type="InterPro" id="IPR013656">
    <property type="entry name" value="PAS_4"/>
</dbReference>
<dbReference type="PROSITE" id="PS50112">
    <property type="entry name" value="PAS"/>
    <property type="match status" value="2"/>
</dbReference>
<feature type="domain" description="PAS" evidence="10">
    <location>
        <begin position="271"/>
        <end position="341"/>
    </location>
</feature>
<keyword evidence="13" id="KW-1185">Reference proteome</keyword>
<name>A0ABQ2Y1U7_9BURK</name>
<reference evidence="13" key="1">
    <citation type="journal article" date="2019" name="Int. J. Syst. Evol. Microbiol.">
        <title>The Global Catalogue of Microorganisms (GCM) 10K type strain sequencing project: providing services to taxonomists for standard genome sequencing and annotation.</title>
        <authorList>
            <consortium name="The Broad Institute Genomics Platform"/>
            <consortium name="The Broad Institute Genome Sequencing Center for Infectious Disease"/>
            <person name="Wu L."/>
            <person name="Ma J."/>
        </authorList>
    </citation>
    <scope>NUCLEOTIDE SEQUENCE [LARGE SCALE GENOMIC DNA]</scope>
    <source>
        <strain evidence="13">KCTC 23917</strain>
    </source>
</reference>
<dbReference type="SMART" id="SM00091">
    <property type="entry name" value="PAS"/>
    <property type="match status" value="3"/>
</dbReference>
<feature type="domain" description="PAS" evidence="10">
    <location>
        <begin position="142"/>
        <end position="216"/>
    </location>
</feature>
<accession>A0ABQ2Y1U7</accession>
<dbReference type="InterPro" id="IPR000014">
    <property type="entry name" value="PAS"/>
</dbReference>
<dbReference type="InterPro" id="IPR000700">
    <property type="entry name" value="PAS-assoc_C"/>
</dbReference>
<dbReference type="Pfam" id="PF00989">
    <property type="entry name" value="PAS"/>
    <property type="match status" value="1"/>
</dbReference>
<proteinExistence type="predicted"/>
<evidence type="ECO:0000256" key="7">
    <source>
        <dbReference type="ARBA" id="ARBA00022840"/>
    </source>
</evidence>
<comment type="caution">
    <text evidence="12">The sequence shown here is derived from an EMBL/GenBank/DDBJ whole genome shotgun (WGS) entry which is preliminary data.</text>
</comment>
<keyword evidence="8" id="KW-0843">Virulence</keyword>
<dbReference type="InterPro" id="IPR011495">
    <property type="entry name" value="Sig_transdc_His_kin_sub2_dim/P"/>
</dbReference>
<dbReference type="SMART" id="SM00387">
    <property type="entry name" value="HATPase_c"/>
    <property type="match status" value="1"/>
</dbReference>
<dbReference type="Pfam" id="PF07568">
    <property type="entry name" value="HisKA_2"/>
    <property type="match status" value="1"/>
</dbReference>
<dbReference type="SMART" id="SM00086">
    <property type="entry name" value="PAC"/>
    <property type="match status" value="3"/>
</dbReference>
<dbReference type="NCBIfam" id="TIGR00229">
    <property type="entry name" value="sensory_box"/>
    <property type="match status" value="2"/>
</dbReference>
<dbReference type="InterPro" id="IPR003594">
    <property type="entry name" value="HATPase_dom"/>
</dbReference>
<dbReference type="Proteomes" id="UP000653343">
    <property type="component" value="Unassembled WGS sequence"/>
</dbReference>
<evidence type="ECO:0000259" key="9">
    <source>
        <dbReference type="PROSITE" id="PS50109"/>
    </source>
</evidence>
<protein>
    <recommendedName>
        <fullName evidence="2">histidine kinase</fullName>
        <ecNumber evidence="2">2.7.13.3</ecNumber>
    </recommendedName>
</protein>
<evidence type="ECO:0000259" key="10">
    <source>
        <dbReference type="PROSITE" id="PS50112"/>
    </source>
</evidence>
<dbReference type="PANTHER" id="PTHR41523:SF8">
    <property type="entry name" value="ETHYLENE RESPONSE SENSOR PROTEIN"/>
    <property type="match status" value="1"/>
</dbReference>
<dbReference type="Pfam" id="PF02518">
    <property type="entry name" value="HATPase_c"/>
    <property type="match status" value="1"/>
</dbReference>
<keyword evidence="4" id="KW-0808">Transferase</keyword>
<organism evidence="12 13">
    <name type="scientific">Undibacterium squillarum</name>
    <dbReference type="NCBI Taxonomy" id="1131567"/>
    <lineage>
        <taxon>Bacteria</taxon>
        <taxon>Pseudomonadati</taxon>
        <taxon>Pseudomonadota</taxon>
        <taxon>Betaproteobacteria</taxon>
        <taxon>Burkholderiales</taxon>
        <taxon>Oxalobacteraceae</taxon>
        <taxon>Undibacterium</taxon>
    </lineage>
</organism>
<dbReference type="SUPFAM" id="SSF55874">
    <property type="entry name" value="ATPase domain of HSP90 chaperone/DNA topoisomerase II/histidine kinase"/>
    <property type="match status" value="1"/>
</dbReference>